<name>A0A6J8ERT5_MYTCO</name>
<sequence length="228" mass="26601">MLENGLLDPSSMSVPMSIDHISVLVDGNHKRCQYCIKIGAKTKNGWDIFTRYKCKSCNIPLCRGRFDISSFAYWNVSRSMDSGIWVIELFQMRNTNNVNASNVRNIVERLRTHIKISPRTEDLGQMQVSYYTDYYKDMYRGMVLTNKSFEVTGHPCVSNEGHKQKKCMYCRFYNNKTRSGLPIFTRHKCGTCEVLLRKLETSERMSFKAYHDILIKTQERKLDDEGNE</sequence>
<dbReference type="InterPro" id="IPR032718">
    <property type="entry name" value="PGBD4_Znf_C"/>
</dbReference>
<dbReference type="AlphaFoldDB" id="A0A6J8ERT5"/>
<evidence type="ECO:0000259" key="1">
    <source>
        <dbReference type="Pfam" id="PF13842"/>
    </source>
</evidence>
<dbReference type="EMBL" id="CACVKT020009649">
    <property type="protein sequence ID" value="CAC5422603.1"/>
    <property type="molecule type" value="Genomic_DNA"/>
</dbReference>
<accession>A0A6J8ERT5</accession>
<protein>
    <recommendedName>
        <fullName evidence="1">PiggyBac transposable element-derived protein 4 C-terminal zinc-finger domain-containing protein</fullName>
    </recommendedName>
</protein>
<keyword evidence="3" id="KW-1185">Reference proteome</keyword>
<proteinExistence type="predicted"/>
<dbReference type="Pfam" id="PF13842">
    <property type="entry name" value="zf-Tnp_2"/>
    <property type="match status" value="1"/>
</dbReference>
<organism evidence="2 3">
    <name type="scientific">Mytilus coruscus</name>
    <name type="common">Sea mussel</name>
    <dbReference type="NCBI Taxonomy" id="42192"/>
    <lineage>
        <taxon>Eukaryota</taxon>
        <taxon>Metazoa</taxon>
        <taxon>Spiralia</taxon>
        <taxon>Lophotrochozoa</taxon>
        <taxon>Mollusca</taxon>
        <taxon>Bivalvia</taxon>
        <taxon>Autobranchia</taxon>
        <taxon>Pteriomorphia</taxon>
        <taxon>Mytilida</taxon>
        <taxon>Mytiloidea</taxon>
        <taxon>Mytilidae</taxon>
        <taxon>Mytilinae</taxon>
        <taxon>Mytilus</taxon>
    </lineage>
</organism>
<feature type="domain" description="PiggyBac transposable element-derived protein 4 C-terminal zinc-finger" evidence="1">
    <location>
        <begin position="20"/>
        <end position="63"/>
    </location>
</feature>
<evidence type="ECO:0000313" key="2">
    <source>
        <dbReference type="EMBL" id="CAC5422603.1"/>
    </source>
</evidence>
<gene>
    <name evidence="2" type="ORF">MCOR_54642</name>
</gene>
<reference evidence="2 3" key="1">
    <citation type="submission" date="2020-06" db="EMBL/GenBank/DDBJ databases">
        <authorList>
            <person name="Li R."/>
            <person name="Bekaert M."/>
        </authorList>
    </citation>
    <scope>NUCLEOTIDE SEQUENCE [LARGE SCALE GENOMIC DNA]</scope>
    <source>
        <strain evidence="3">wild</strain>
    </source>
</reference>
<evidence type="ECO:0000313" key="3">
    <source>
        <dbReference type="Proteomes" id="UP000507470"/>
    </source>
</evidence>
<dbReference type="Proteomes" id="UP000507470">
    <property type="component" value="Unassembled WGS sequence"/>
</dbReference>